<gene>
    <name evidence="1" type="ORF">WN48_04018</name>
</gene>
<dbReference type="AlphaFoldDB" id="A0A310SEI3"/>
<dbReference type="Proteomes" id="UP000250275">
    <property type="component" value="Unassembled WGS sequence"/>
</dbReference>
<evidence type="ECO:0000313" key="1">
    <source>
        <dbReference type="EMBL" id="OAD56144.1"/>
    </source>
</evidence>
<sequence>MSTPFSLQPEVHRLTVHLRLSRSRDKDCKYFSIIEFFYPERVFCRNFTIRVAYSSRKPRSNDV</sequence>
<organism evidence="1 2">
    <name type="scientific">Eufriesea mexicana</name>
    <dbReference type="NCBI Taxonomy" id="516756"/>
    <lineage>
        <taxon>Eukaryota</taxon>
        <taxon>Metazoa</taxon>
        <taxon>Ecdysozoa</taxon>
        <taxon>Arthropoda</taxon>
        <taxon>Hexapoda</taxon>
        <taxon>Insecta</taxon>
        <taxon>Pterygota</taxon>
        <taxon>Neoptera</taxon>
        <taxon>Endopterygota</taxon>
        <taxon>Hymenoptera</taxon>
        <taxon>Apocrita</taxon>
        <taxon>Aculeata</taxon>
        <taxon>Apoidea</taxon>
        <taxon>Anthophila</taxon>
        <taxon>Apidae</taxon>
        <taxon>Eufriesea</taxon>
    </lineage>
</organism>
<accession>A0A310SEI3</accession>
<reference evidence="1 2" key="1">
    <citation type="submission" date="2015-07" db="EMBL/GenBank/DDBJ databases">
        <title>The genome of Eufriesea mexicana.</title>
        <authorList>
            <person name="Pan H."/>
            <person name="Kapheim K."/>
        </authorList>
    </citation>
    <scope>NUCLEOTIDE SEQUENCE [LARGE SCALE GENOMIC DNA]</scope>
    <source>
        <strain evidence="1">0111107269</strain>
        <tissue evidence="1">Whole body</tissue>
    </source>
</reference>
<name>A0A310SEI3_9HYME</name>
<dbReference type="EMBL" id="KQ762196">
    <property type="protein sequence ID" value="OAD56144.1"/>
    <property type="molecule type" value="Genomic_DNA"/>
</dbReference>
<evidence type="ECO:0000313" key="2">
    <source>
        <dbReference type="Proteomes" id="UP000250275"/>
    </source>
</evidence>
<proteinExistence type="predicted"/>
<protein>
    <submittedName>
        <fullName evidence="1">Uncharacterized protein</fullName>
    </submittedName>
</protein>
<keyword evidence="2" id="KW-1185">Reference proteome</keyword>